<proteinExistence type="predicted"/>
<name>A0ABY2B7A4_9ACTN</name>
<evidence type="ECO:0000313" key="1">
    <source>
        <dbReference type="EMBL" id="TCO09467.1"/>
    </source>
</evidence>
<dbReference type="SUPFAM" id="SSF53474">
    <property type="entry name" value="alpha/beta-Hydrolases"/>
    <property type="match status" value="1"/>
</dbReference>
<organism evidence="1 2">
    <name type="scientific">Kribbella orskensis</name>
    <dbReference type="NCBI Taxonomy" id="2512216"/>
    <lineage>
        <taxon>Bacteria</taxon>
        <taxon>Bacillati</taxon>
        <taxon>Actinomycetota</taxon>
        <taxon>Actinomycetes</taxon>
        <taxon>Propionibacteriales</taxon>
        <taxon>Kribbellaceae</taxon>
        <taxon>Kribbella</taxon>
    </lineage>
</organism>
<evidence type="ECO:0008006" key="3">
    <source>
        <dbReference type="Google" id="ProtNLM"/>
    </source>
</evidence>
<dbReference type="Proteomes" id="UP000295818">
    <property type="component" value="Unassembled WGS sequence"/>
</dbReference>
<accession>A0ABY2B7A4</accession>
<evidence type="ECO:0000313" key="2">
    <source>
        <dbReference type="Proteomes" id="UP000295818"/>
    </source>
</evidence>
<comment type="caution">
    <text evidence="1">The sequence shown here is derived from an EMBL/GenBank/DDBJ whole genome shotgun (WGS) entry which is preliminary data.</text>
</comment>
<protein>
    <recommendedName>
        <fullName evidence="3">TAP-like protein</fullName>
    </recommendedName>
</protein>
<sequence length="94" mass="10192">MWLTMPDLDLADLKALTMPVLVMQVLVMRGDDEGVRIEHSVAVAKAIPDAQLAVVPGTSHTLPIEKPGLVSQLLADFLSDPQTPKYMPMGALDR</sequence>
<dbReference type="EMBL" id="SLWM01000040">
    <property type="protein sequence ID" value="TCO09467.1"/>
    <property type="molecule type" value="Genomic_DNA"/>
</dbReference>
<keyword evidence="2" id="KW-1185">Reference proteome</keyword>
<gene>
    <name evidence="1" type="ORF">EV644_14023</name>
</gene>
<dbReference type="Gene3D" id="3.40.50.1820">
    <property type="entry name" value="alpha/beta hydrolase"/>
    <property type="match status" value="1"/>
</dbReference>
<reference evidence="1 2" key="1">
    <citation type="journal article" date="2015" name="Stand. Genomic Sci.">
        <title>Genomic Encyclopedia of Bacterial and Archaeal Type Strains, Phase III: the genomes of soil and plant-associated and newly described type strains.</title>
        <authorList>
            <person name="Whitman W.B."/>
            <person name="Woyke T."/>
            <person name="Klenk H.P."/>
            <person name="Zhou Y."/>
            <person name="Lilburn T.G."/>
            <person name="Beck B.J."/>
            <person name="De Vos P."/>
            <person name="Vandamme P."/>
            <person name="Eisen J.A."/>
            <person name="Garrity G."/>
            <person name="Hugenholtz P."/>
            <person name="Kyrpides N.C."/>
        </authorList>
    </citation>
    <scope>NUCLEOTIDE SEQUENCE [LARGE SCALE GENOMIC DNA]</scope>
    <source>
        <strain evidence="1 2">VKM Ac-2538</strain>
    </source>
</reference>
<dbReference type="InterPro" id="IPR029058">
    <property type="entry name" value="AB_hydrolase_fold"/>
</dbReference>